<evidence type="ECO:0000313" key="3">
    <source>
        <dbReference type="Proteomes" id="UP000006346"/>
    </source>
</evidence>
<dbReference type="KEGG" id="dor:Desor_3651"/>
<dbReference type="AlphaFoldDB" id="G7WIQ5"/>
<dbReference type="STRING" id="768706.Desor_3651"/>
<reference evidence="2 3" key="2">
    <citation type="journal article" date="2012" name="J. Bacteriol.">
        <title>Complete genome sequences of Desulfosporosinus orientis DSM765T, Desulfosporosinus youngiae DSM17734T, Desulfosporosinus meridiei DSM13257T, and Desulfosporosinus acidiphilus DSM22704T.</title>
        <authorList>
            <person name="Pester M."/>
            <person name="Brambilla E."/>
            <person name="Alazard D."/>
            <person name="Rattei T."/>
            <person name="Weinmaier T."/>
            <person name="Han J."/>
            <person name="Lucas S."/>
            <person name="Lapidus A."/>
            <person name="Cheng J.F."/>
            <person name="Goodwin L."/>
            <person name="Pitluck S."/>
            <person name="Peters L."/>
            <person name="Ovchinnikova G."/>
            <person name="Teshima H."/>
            <person name="Detter J.C."/>
            <person name="Han C.S."/>
            <person name="Tapia R."/>
            <person name="Land M.L."/>
            <person name="Hauser L."/>
            <person name="Kyrpides N.C."/>
            <person name="Ivanova N.N."/>
            <person name="Pagani I."/>
            <person name="Huntmann M."/>
            <person name="Wei C.L."/>
            <person name="Davenport K.W."/>
            <person name="Daligault H."/>
            <person name="Chain P.S."/>
            <person name="Chen A."/>
            <person name="Mavromatis K."/>
            <person name="Markowitz V."/>
            <person name="Szeto E."/>
            <person name="Mikhailova N."/>
            <person name="Pati A."/>
            <person name="Wagner M."/>
            <person name="Woyke T."/>
            <person name="Ollivier B."/>
            <person name="Klenk H.P."/>
            <person name="Spring S."/>
            <person name="Loy A."/>
        </authorList>
    </citation>
    <scope>NUCLEOTIDE SEQUENCE [LARGE SCALE GENOMIC DNA]</scope>
    <source>
        <strain evidence="3">ATCC 19365 / DSM 765 / NCIMB 8382 / VKM B-1628</strain>
    </source>
</reference>
<dbReference type="OrthoDB" id="9795268at2"/>
<dbReference type="PANTHER" id="PTHR42895:SF1">
    <property type="entry name" value="IRON-SULFUR CLUSTER PROTEIN"/>
    <property type="match status" value="1"/>
</dbReference>
<dbReference type="EMBL" id="CP003108">
    <property type="protein sequence ID" value="AET69129.1"/>
    <property type="molecule type" value="Genomic_DNA"/>
</dbReference>
<dbReference type="InterPro" id="IPR017896">
    <property type="entry name" value="4Fe4S_Fe-S-bd"/>
</dbReference>
<gene>
    <name evidence="2" type="ordered locus">Desor_3651</name>
</gene>
<dbReference type="PATRIC" id="fig|768706.3.peg.3685"/>
<evidence type="ECO:0000313" key="2">
    <source>
        <dbReference type="EMBL" id="AET69129.1"/>
    </source>
</evidence>
<dbReference type="PROSITE" id="PS51379">
    <property type="entry name" value="4FE4S_FER_2"/>
    <property type="match status" value="2"/>
</dbReference>
<sequence length="237" mass="26189">MLRKIISIDEEKCNGCGLCVTACHEGALQLINGKARLISESYCDGLGDCLPECPTDAITLEEKETVEYDEEAVKRNMEKRKTQTHGTQPCGCPGTQAKLLARKQESSSLQSDESSPSQLNQWPCQLKLIPINASYLDNAHLLIAADCTAFAYPAVHQKFMRNKITLIGCPKLDDIDYSEKLTAILKQHEIKSVTVLRMEVPCCGGIVQAVKKSLINSETLIPWHVVTISTDGRIIEE</sequence>
<feature type="domain" description="4Fe-4S ferredoxin-type" evidence="1">
    <location>
        <begin position="4"/>
        <end position="33"/>
    </location>
</feature>
<dbReference type="Pfam" id="PF14697">
    <property type="entry name" value="Fer4_21"/>
    <property type="match status" value="1"/>
</dbReference>
<keyword evidence="3" id="KW-1185">Reference proteome</keyword>
<dbReference type="Proteomes" id="UP000006346">
    <property type="component" value="Chromosome"/>
</dbReference>
<name>G7WIQ5_DESOD</name>
<dbReference type="eggNOG" id="COG1145">
    <property type="taxonomic scope" value="Bacteria"/>
</dbReference>
<protein>
    <submittedName>
        <fullName evidence="2">4Fe-4S protein</fullName>
    </submittedName>
</protein>
<accession>G7WIQ5</accession>
<feature type="domain" description="4Fe-4S ferredoxin-type" evidence="1">
    <location>
        <begin position="34"/>
        <end position="63"/>
    </location>
</feature>
<dbReference type="PANTHER" id="PTHR42895">
    <property type="entry name" value="IRON-SULFUR CLUSTER-BINDING PROTEIN-RELATED"/>
    <property type="match status" value="1"/>
</dbReference>
<reference evidence="3" key="1">
    <citation type="submission" date="2011-11" db="EMBL/GenBank/DDBJ databases">
        <title>Complete sequence of Desulfosporosinus orientis DSM 765.</title>
        <authorList>
            <person name="Lucas S."/>
            <person name="Han J."/>
            <person name="Lapidus A."/>
            <person name="Cheng J.-F."/>
            <person name="Goodwin L."/>
            <person name="Pitluck S."/>
            <person name="Peters L."/>
            <person name="Ovchinnikova G."/>
            <person name="Teshima H."/>
            <person name="Detter J.C."/>
            <person name="Han C."/>
            <person name="Tapia R."/>
            <person name="Land M."/>
            <person name="Hauser L."/>
            <person name="Kyrpides N."/>
            <person name="Ivanova N."/>
            <person name="Pagani I."/>
            <person name="Pester M."/>
            <person name="Spring S."/>
            <person name="Ollivier B."/>
            <person name="Rattei T."/>
            <person name="Klenk H.-P."/>
            <person name="Wagner M."/>
            <person name="Loy A."/>
            <person name="Woyke T."/>
        </authorList>
    </citation>
    <scope>NUCLEOTIDE SEQUENCE [LARGE SCALE GENOMIC DNA]</scope>
    <source>
        <strain evidence="3">ATCC 19365 / DSM 765 / NCIMB 8382 / VKM B-1628</strain>
    </source>
</reference>
<dbReference type="InterPro" id="IPR052911">
    <property type="entry name" value="Corrinoid_activation_enz"/>
</dbReference>
<dbReference type="SUPFAM" id="SSF54862">
    <property type="entry name" value="4Fe-4S ferredoxins"/>
    <property type="match status" value="1"/>
</dbReference>
<organism evidence="2 3">
    <name type="scientific">Desulfosporosinus orientis (strain ATCC 19365 / DSM 765 / NCIMB 8382 / VKM B-1628 / Singapore I)</name>
    <name type="common">Desulfotomaculum orientis</name>
    <dbReference type="NCBI Taxonomy" id="768706"/>
    <lineage>
        <taxon>Bacteria</taxon>
        <taxon>Bacillati</taxon>
        <taxon>Bacillota</taxon>
        <taxon>Clostridia</taxon>
        <taxon>Eubacteriales</taxon>
        <taxon>Desulfitobacteriaceae</taxon>
        <taxon>Desulfosporosinus</taxon>
    </lineage>
</organism>
<dbReference type="HOGENOM" id="CLU_074768_0_0_9"/>
<dbReference type="Gene3D" id="3.30.70.20">
    <property type="match status" value="1"/>
</dbReference>
<evidence type="ECO:0000259" key="1">
    <source>
        <dbReference type="PROSITE" id="PS51379"/>
    </source>
</evidence>
<proteinExistence type="predicted"/>
<dbReference type="RefSeq" id="WP_014185937.1">
    <property type="nucleotide sequence ID" value="NC_016584.1"/>
</dbReference>